<evidence type="ECO:0000313" key="3">
    <source>
        <dbReference type="Proteomes" id="UP000005838"/>
    </source>
</evidence>
<feature type="region of interest" description="Disordered" evidence="1">
    <location>
        <begin position="1"/>
        <end position="54"/>
    </location>
</feature>
<dbReference type="PATRIC" id="fig|992080.3.peg.36"/>
<proteinExistence type="predicted"/>
<evidence type="ECO:0000313" key="2">
    <source>
        <dbReference type="EMBL" id="EJC08973.1"/>
    </source>
</evidence>
<sequence>MIRTEFSNPNAFNYNQIRPTKNTKSKNQTQEKQSKTTKAISSKKQNQAIKIIKH</sequence>
<organism evidence="2 3">
    <name type="scientific">Helicobacter pylori Hp P-15</name>
    <dbReference type="NCBI Taxonomy" id="992080"/>
    <lineage>
        <taxon>Bacteria</taxon>
        <taxon>Pseudomonadati</taxon>
        <taxon>Campylobacterota</taxon>
        <taxon>Epsilonproteobacteria</taxon>
        <taxon>Campylobacterales</taxon>
        <taxon>Helicobacteraceae</taxon>
        <taxon>Helicobacter</taxon>
    </lineage>
</organism>
<evidence type="ECO:0000256" key="1">
    <source>
        <dbReference type="SAM" id="MobiDB-lite"/>
    </source>
</evidence>
<dbReference type="AlphaFoldDB" id="J0QD86"/>
<name>J0QD86_HELPX</name>
<dbReference type="Proteomes" id="UP000005838">
    <property type="component" value="Unassembled WGS sequence"/>
</dbReference>
<feature type="compositionally biased region" description="Polar residues" evidence="1">
    <location>
        <begin position="1"/>
        <end position="48"/>
    </location>
</feature>
<protein>
    <submittedName>
        <fullName evidence="2">Uncharacterized protein</fullName>
    </submittedName>
</protein>
<reference evidence="2 3" key="1">
    <citation type="journal article" date="2013" name="Pathog. Dis.">
        <title>Genome sequences of 65 Helicobacter pylori strains isolated from asymptomatic individuals and patients with gastric cancer, peptic ulcer disease, or gastritis.</title>
        <authorList>
            <person name="Blanchard T.G."/>
            <person name="Czinn S.J."/>
            <person name="Correa P."/>
            <person name="Nakazawa T."/>
            <person name="Keelan M."/>
            <person name="Morningstar L."/>
            <person name="Santana-Cruz I."/>
            <person name="Maroo A."/>
            <person name="McCracken C."/>
            <person name="Shefchek K."/>
            <person name="Daugherty S."/>
            <person name="Song Y."/>
            <person name="Fraser C.M."/>
            <person name="Fricke W.F."/>
        </authorList>
    </citation>
    <scope>NUCLEOTIDE SEQUENCE [LARGE SCALE GENOMIC DNA]</scope>
    <source>
        <strain evidence="2 3">Hp P-15</strain>
    </source>
</reference>
<comment type="caution">
    <text evidence="2">The sequence shown here is derived from an EMBL/GenBank/DDBJ whole genome shotgun (WGS) entry which is preliminary data.</text>
</comment>
<dbReference type="EMBL" id="AKPP01000001">
    <property type="protein sequence ID" value="EJC08973.1"/>
    <property type="molecule type" value="Genomic_DNA"/>
</dbReference>
<dbReference type="RefSeq" id="WP_000621467.1">
    <property type="nucleotide sequence ID" value="NZ_AKPP01000001.1"/>
</dbReference>
<accession>J0QD86</accession>
<gene>
    <name evidence="2" type="ORF">HPHPP15_0038</name>
</gene>